<evidence type="ECO:0000313" key="2">
    <source>
        <dbReference type="EMBL" id="KAK8885112.1"/>
    </source>
</evidence>
<dbReference type="Proteomes" id="UP001470230">
    <property type="component" value="Unassembled WGS sequence"/>
</dbReference>
<dbReference type="SMART" id="SM00268">
    <property type="entry name" value="ACTIN"/>
    <property type="match status" value="1"/>
</dbReference>
<dbReference type="InterPro" id="IPR004000">
    <property type="entry name" value="Actin"/>
</dbReference>
<organism evidence="2 3">
    <name type="scientific">Tritrichomonas musculus</name>
    <dbReference type="NCBI Taxonomy" id="1915356"/>
    <lineage>
        <taxon>Eukaryota</taxon>
        <taxon>Metamonada</taxon>
        <taxon>Parabasalia</taxon>
        <taxon>Tritrichomonadida</taxon>
        <taxon>Tritrichomonadidae</taxon>
        <taxon>Tritrichomonas</taxon>
    </lineage>
</organism>
<protein>
    <submittedName>
        <fullName evidence="2">Actin</fullName>
    </submittedName>
</protein>
<keyword evidence="3" id="KW-1185">Reference proteome</keyword>
<dbReference type="EMBL" id="JAPFFF010000008">
    <property type="protein sequence ID" value="KAK8885112.1"/>
    <property type="molecule type" value="Genomic_DNA"/>
</dbReference>
<comment type="similarity">
    <text evidence="1">Belongs to the actin family.</text>
</comment>
<dbReference type="InterPro" id="IPR043129">
    <property type="entry name" value="ATPase_NBD"/>
</dbReference>
<comment type="caution">
    <text evidence="2">The sequence shown here is derived from an EMBL/GenBank/DDBJ whole genome shotgun (WGS) entry which is preliminary data.</text>
</comment>
<reference evidence="2 3" key="1">
    <citation type="submission" date="2024-04" db="EMBL/GenBank/DDBJ databases">
        <title>Tritrichomonas musculus Genome.</title>
        <authorList>
            <person name="Alves-Ferreira E."/>
            <person name="Grigg M."/>
            <person name="Lorenzi H."/>
            <person name="Galac M."/>
        </authorList>
    </citation>
    <scope>NUCLEOTIDE SEQUENCE [LARGE SCALE GENOMIC DNA]</scope>
    <source>
        <strain evidence="2 3">EAF2021</strain>
    </source>
</reference>
<accession>A0ABR2K1Y7</accession>
<gene>
    <name evidence="2" type="ORF">M9Y10_044241</name>
</gene>
<proteinExistence type="inferred from homology"/>
<dbReference type="Gene3D" id="3.90.640.10">
    <property type="entry name" value="Actin, Chain A, domain 4"/>
    <property type="match status" value="1"/>
</dbReference>
<sequence>MRGKSHVIVVDLGACNCKVGFAGEDTPRSIFPTLIAKVKNFDPKLDVSAHDFLVGSMQNANVDVSTIRCPFKNGLVTAKDDIEKLFTHIFENELHVDSEKRSIVLSEPVENTRETRSCFAEVLFETFHIPSIFMGSSPSLALYSSCETSGVVLDVGDSFAQVSSIYEWTQMPQALIRNNLGGLTVSKFFQKSLKDTSYHFTSANGINFAKELKEKIGFVALDYKETMSNESNTLVDYQLNPDTKIKVGPERFTCPECLFQPSLVSYECDSVSGLIHESVMRSDIGLRDELLSNIVISSGTTLIKGFEERLQKELTSLFDGREITINANPKRLNAVWIGGSIVGSLALFSQMVVTREEFKEVGSSALMRRFY</sequence>
<name>A0ABR2K1Y7_9EUKA</name>
<evidence type="ECO:0000313" key="3">
    <source>
        <dbReference type="Proteomes" id="UP001470230"/>
    </source>
</evidence>
<dbReference type="Pfam" id="PF00022">
    <property type="entry name" value="Actin"/>
    <property type="match status" value="1"/>
</dbReference>
<dbReference type="Gene3D" id="3.30.420.40">
    <property type="match status" value="2"/>
</dbReference>
<dbReference type="PANTHER" id="PTHR11937">
    <property type="entry name" value="ACTIN"/>
    <property type="match status" value="1"/>
</dbReference>
<dbReference type="PRINTS" id="PR00190">
    <property type="entry name" value="ACTIN"/>
</dbReference>
<evidence type="ECO:0000256" key="1">
    <source>
        <dbReference type="RuleBase" id="RU000487"/>
    </source>
</evidence>
<dbReference type="SUPFAM" id="SSF53067">
    <property type="entry name" value="Actin-like ATPase domain"/>
    <property type="match status" value="2"/>
</dbReference>